<accession>A0A4R1NH71</accession>
<keyword evidence="2" id="KW-1185">Reference proteome</keyword>
<organism evidence="1 2">
    <name type="scientific">Sodalis ligni</name>
    <dbReference type="NCBI Taxonomy" id="2697027"/>
    <lineage>
        <taxon>Bacteria</taxon>
        <taxon>Pseudomonadati</taxon>
        <taxon>Pseudomonadota</taxon>
        <taxon>Gammaproteobacteria</taxon>
        <taxon>Enterobacterales</taxon>
        <taxon>Bruguierivoracaceae</taxon>
        <taxon>Sodalis</taxon>
    </lineage>
</organism>
<reference evidence="1 2" key="1">
    <citation type="submission" date="2019-02" db="EMBL/GenBank/DDBJ databases">
        <title>Investigation of anaerobic lignin degradation for improved lignocellulosic biofuels.</title>
        <authorList>
            <person name="Deangelis K."/>
        </authorList>
    </citation>
    <scope>NUCLEOTIDE SEQUENCE [LARGE SCALE GENOMIC DNA]</scope>
    <source>
        <strain evidence="1 2">159R</strain>
    </source>
</reference>
<dbReference type="AlphaFoldDB" id="A0A4R1NH71"/>
<evidence type="ECO:0000313" key="1">
    <source>
        <dbReference type="EMBL" id="TCL06863.1"/>
    </source>
</evidence>
<sequence>MNSVTKNAGLPQMRCKSVAGGQNPAAFRYEVMVMGLWIPSNYQFARWVVEDGHKLLRTGGRRHE</sequence>
<evidence type="ECO:0000313" key="2">
    <source>
        <dbReference type="Proteomes" id="UP000294555"/>
    </source>
</evidence>
<gene>
    <name evidence="1" type="ORF">EZJ58_5160</name>
</gene>
<protein>
    <submittedName>
        <fullName evidence="1">Uncharacterized protein</fullName>
    </submittedName>
</protein>
<name>A0A4R1NH71_9GAMM</name>
<dbReference type="Proteomes" id="UP000294555">
    <property type="component" value="Unassembled WGS sequence"/>
</dbReference>
<dbReference type="EMBL" id="SJOI01000001">
    <property type="protein sequence ID" value="TCL06863.1"/>
    <property type="molecule type" value="Genomic_DNA"/>
</dbReference>
<proteinExistence type="predicted"/>
<comment type="caution">
    <text evidence="1">The sequence shown here is derived from an EMBL/GenBank/DDBJ whole genome shotgun (WGS) entry which is preliminary data.</text>
</comment>
<dbReference type="OrthoDB" id="6556306at2"/>